<evidence type="ECO:0000313" key="1">
    <source>
        <dbReference type="EMBL" id="NDW44305.1"/>
    </source>
</evidence>
<gene>
    <name evidence="1" type="ORF">G0P99_04995</name>
</gene>
<protein>
    <submittedName>
        <fullName evidence="1">Uncharacterized protein</fullName>
    </submittedName>
</protein>
<sequence>MSLSPTTKMLARAIDRSDLGLTEIADRCGFRLPATLLEIAQGDMQVPLDRIPDLARTLQMDERQFLVLAIQEYHPGVFEVLVETLGIHMEDAELGVIAMFRIANIRGQIEVEDPFRKALEGMLDLSRLARG</sequence>
<comment type="caution">
    <text evidence="1">The sequence shown here is derived from an EMBL/GenBank/DDBJ whole genome shotgun (WGS) entry which is preliminary data.</text>
</comment>
<dbReference type="RefSeq" id="WP_164128289.1">
    <property type="nucleotide sequence ID" value="NZ_JAAGOX010000007.1"/>
</dbReference>
<proteinExistence type="predicted"/>
<organism evidence="1">
    <name type="scientific">Ruegeria sp. PrR005</name>
    <dbReference type="NCBI Taxonomy" id="2706882"/>
    <lineage>
        <taxon>Bacteria</taxon>
        <taxon>Pseudomonadati</taxon>
        <taxon>Pseudomonadota</taxon>
        <taxon>Alphaproteobacteria</taxon>
        <taxon>Rhodobacterales</taxon>
        <taxon>Roseobacteraceae</taxon>
        <taxon>Ruegeria</taxon>
    </lineage>
</organism>
<dbReference type="AlphaFoldDB" id="A0A6B2NR26"/>
<reference evidence="1" key="1">
    <citation type="submission" date="2020-02" db="EMBL/GenBank/DDBJ databases">
        <title>Delineation of the pyrene-degrading pathway in Roseobacter clade bacteria by genomic analysis.</title>
        <authorList>
            <person name="Zhou H."/>
            <person name="Wang H."/>
        </authorList>
    </citation>
    <scope>NUCLEOTIDE SEQUENCE</scope>
    <source>
        <strain evidence="1">PrR005</strain>
    </source>
</reference>
<accession>A0A6B2NR26</accession>
<dbReference type="EMBL" id="JAAGOX010000007">
    <property type="protein sequence ID" value="NDW44305.1"/>
    <property type="molecule type" value="Genomic_DNA"/>
</dbReference>
<name>A0A6B2NR26_9RHOB</name>